<gene>
    <name evidence="2" type="ORF">EWV91_09565</name>
</gene>
<keyword evidence="2" id="KW-0540">Nuclease</keyword>
<keyword evidence="2" id="KW-0255">Endonuclease</keyword>
<evidence type="ECO:0000313" key="3">
    <source>
        <dbReference type="Proteomes" id="UP000320293"/>
    </source>
</evidence>
<keyword evidence="2" id="KW-0378">Hydrolase</keyword>
<dbReference type="EMBL" id="SFBF01000181">
    <property type="protein sequence ID" value="TRU48266.1"/>
    <property type="molecule type" value="Genomic_DNA"/>
</dbReference>
<dbReference type="PANTHER" id="PTHR35149:SF1">
    <property type="entry name" value="DUF5655 DOMAIN-CONTAINING PROTEIN"/>
    <property type="match status" value="1"/>
</dbReference>
<dbReference type="Pfam" id="PF07510">
    <property type="entry name" value="GmrSD_C"/>
    <property type="match status" value="1"/>
</dbReference>
<dbReference type="GO" id="GO:0004519">
    <property type="term" value="F:endonuclease activity"/>
    <property type="evidence" value="ECO:0007669"/>
    <property type="project" value="UniProtKB-KW"/>
</dbReference>
<feature type="domain" description="GmrSD restriction endonucleases C-terminal" evidence="1">
    <location>
        <begin position="203"/>
        <end position="345"/>
    </location>
</feature>
<sequence length="353" mass="40883">MELLEGEGYSRNQDSVEKLWDNILSDSPTDTTDYLNWIYDSYQGNRPKQNAVFDMFLDKFFPQHKQQNFTEDDAEQISQVVKKTHEDILNCRKLVKGEWLYELRQPLTSWDKTRLNILIVELGHTLSIPLLLAASELNQKSFSEIVNILEKVFFRYKIVCNQHITPLKNIYAKEALNIRKNPNNYNVNNLRNELQELMELKASDQKFRDNLVTLEYQESGGSNKPLKYFLMTIEYYYQWYKDGASGESVCLDKSRLYDFAGTSIEHIYPRNAGQSDQDNELDQLKNSLGNLTILDTAQNNIGGNDNFSTKKSLYQKSSVLLTQEIGSKTAWTKSEIEAHQKLLIDAAVAIFRL</sequence>
<dbReference type="InterPro" id="IPR011089">
    <property type="entry name" value="GmrSD_C"/>
</dbReference>
<dbReference type="AlphaFoldDB" id="A0A552FNF6"/>
<dbReference type="Proteomes" id="UP000320293">
    <property type="component" value="Unassembled WGS sequence"/>
</dbReference>
<evidence type="ECO:0000313" key="2">
    <source>
        <dbReference type="EMBL" id="TRU48266.1"/>
    </source>
</evidence>
<proteinExistence type="predicted"/>
<name>A0A552FNF6_MICAE</name>
<reference evidence="2 3" key="1">
    <citation type="submission" date="2019-01" db="EMBL/GenBank/DDBJ databases">
        <title>Coherence of Microcystis species and biogeography revealed through population genomics.</title>
        <authorList>
            <person name="Perez-Carrascal O.M."/>
            <person name="Terrat Y."/>
            <person name="Giani A."/>
            <person name="Fortin N."/>
            <person name="Tromas N."/>
            <person name="Shapiro B.J."/>
        </authorList>
    </citation>
    <scope>NUCLEOTIDE SEQUENCE [LARGE SCALE GENOMIC DNA]</scope>
    <source>
        <strain evidence="2">Ma_QC_Ca_00000000_S207</strain>
    </source>
</reference>
<dbReference type="PANTHER" id="PTHR35149">
    <property type="entry name" value="SLL5132 PROTEIN"/>
    <property type="match status" value="1"/>
</dbReference>
<comment type="caution">
    <text evidence="2">The sequence shown here is derived from an EMBL/GenBank/DDBJ whole genome shotgun (WGS) entry which is preliminary data.</text>
</comment>
<accession>A0A552FNF6</accession>
<evidence type="ECO:0000259" key="1">
    <source>
        <dbReference type="Pfam" id="PF07510"/>
    </source>
</evidence>
<organism evidence="2 3">
    <name type="scientific">Microcystis aeruginosa Ma_QC_Ca_00000000_S207</name>
    <dbReference type="NCBI Taxonomy" id="2486251"/>
    <lineage>
        <taxon>Bacteria</taxon>
        <taxon>Bacillati</taxon>
        <taxon>Cyanobacteriota</taxon>
        <taxon>Cyanophyceae</taxon>
        <taxon>Oscillatoriophycideae</taxon>
        <taxon>Chroococcales</taxon>
        <taxon>Microcystaceae</taxon>
        <taxon>Microcystis</taxon>
    </lineage>
</organism>
<protein>
    <submittedName>
        <fullName evidence="2">HNH endonuclease</fullName>
    </submittedName>
</protein>